<dbReference type="GO" id="GO:0005634">
    <property type="term" value="C:nucleus"/>
    <property type="evidence" value="ECO:0000318"/>
    <property type="project" value="GO_Central"/>
</dbReference>
<protein>
    <submittedName>
        <fullName evidence="5">LOB domain-containing protein 30</fullName>
    </submittedName>
</protein>
<evidence type="ECO:0000259" key="3">
    <source>
        <dbReference type="PROSITE" id="PS50891"/>
    </source>
</evidence>
<gene>
    <name evidence="5" type="primary">LOC107808560</name>
</gene>
<dbReference type="GeneID" id="107808560"/>
<evidence type="ECO:0000256" key="2">
    <source>
        <dbReference type="SAM" id="MobiDB-lite"/>
    </source>
</evidence>
<dbReference type="AlphaFoldDB" id="A0A1S4BI76"/>
<sequence>MSSNNPSSCTGGGITATGGGGVGGGTSGSSSTGGGGAGGGGGGGPCGACKFLRRKCVAGCIFAPYFDSEQGAAHFAAVHKVFGASNVSKLLLHIPVHKRLDAVVTICYEAQARLRDPVYGCVAHIFALQQQVVNLQAELSYLQAHLATLELPTPPPQPPSQQPQTLLPPQPAAALSITDLPTAGPSILPAAYDLSSLFDPMVQPSWAMQQPRPTPMDPRHYGSGARAPVEMSPSTTGGGSGDLQELARELLHRHGSPTVVQCTESSALPPQTK</sequence>
<proteinExistence type="inferred from homology"/>
<accession>A0A1S4BI76</accession>
<dbReference type="OrthoDB" id="776611at2759"/>
<evidence type="ECO:0000313" key="4">
    <source>
        <dbReference type="Proteomes" id="UP000790787"/>
    </source>
</evidence>
<organism evidence="4 5">
    <name type="scientific">Nicotiana tabacum</name>
    <name type="common">Common tobacco</name>
    <dbReference type="NCBI Taxonomy" id="4097"/>
    <lineage>
        <taxon>Eukaryota</taxon>
        <taxon>Viridiplantae</taxon>
        <taxon>Streptophyta</taxon>
        <taxon>Embryophyta</taxon>
        <taxon>Tracheophyta</taxon>
        <taxon>Spermatophyta</taxon>
        <taxon>Magnoliopsida</taxon>
        <taxon>eudicotyledons</taxon>
        <taxon>Gunneridae</taxon>
        <taxon>Pentapetalae</taxon>
        <taxon>asterids</taxon>
        <taxon>lamiids</taxon>
        <taxon>Solanales</taxon>
        <taxon>Solanaceae</taxon>
        <taxon>Nicotianoideae</taxon>
        <taxon>Nicotianeae</taxon>
        <taxon>Nicotiana</taxon>
    </lineage>
</organism>
<dbReference type="OMA" id="FDPPPQW"/>
<dbReference type="Pfam" id="PF03195">
    <property type="entry name" value="LOB"/>
    <property type="match status" value="1"/>
</dbReference>
<dbReference type="PANTHER" id="PTHR31529">
    <property type="entry name" value="LOB DOMAIN CONTAINING PROTEIN"/>
    <property type="match status" value="1"/>
</dbReference>
<name>A0A1S4BI76_TOBAC</name>
<dbReference type="STRING" id="4097.A0A1S4BI76"/>
<feature type="region of interest" description="Disordered" evidence="2">
    <location>
        <begin position="206"/>
        <end position="273"/>
    </location>
</feature>
<dbReference type="PROSITE" id="PS50891">
    <property type="entry name" value="LOB"/>
    <property type="match status" value="1"/>
</dbReference>
<dbReference type="RefSeq" id="XP_016488575.1">
    <property type="nucleotide sequence ID" value="XM_016633089.1"/>
</dbReference>
<dbReference type="SMR" id="A0A1S4BI76"/>
<comment type="similarity">
    <text evidence="1">Belongs to the LOB domain-containing protein family.</text>
</comment>
<dbReference type="GO" id="GO:0009755">
    <property type="term" value="P:hormone-mediated signaling pathway"/>
    <property type="evidence" value="ECO:0000318"/>
    <property type="project" value="GO_Central"/>
</dbReference>
<keyword evidence="4" id="KW-1185">Reference proteome</keyword>
<dbReference type="GO" id="GO:0045893">
    <property type="term" value="P:positive regulation of DNA-templated transcription"/>
    <property type="evidence" value="ECO:0000318"/>
    <property type="project" value="GO_Central"/>
</dbReference>
<dbReference type="PaxDb" id="4097-A0A1S4BI76"/>
<dbReference type="RefSeq" id="XP_016488575.1">
    <property type="nucleotide sequence ID" value="XM_016633089.2"/>
</dbReference>
<dbReference type="Proteomes" id="UP000790787">
    <property type="component" value="Chromosome 7"/>
</dbReference>
<feature type="domain" description="LOB" evidence="3">
    <location>
        <begin position="44"/>
        <end position="146"/>
    </location>
</feature>
<reference evidence="5" key="2">
    <citation type="submission" date="2025-08" db="UniProtKB">
        <authorList>
            <consortium name="RefSeq"/>
        </authorList>
    </citation>
    <scope>IDENTIFICATION</scope>
    <source>
        <tissue evidence="5">Leaf</tissue>
    </source>
</reference>
<dbReference type="KEGG" id="nta:107808560"/>
<feature type="compositionally biased region" description="Polar residues" evidence="2">
    <location>
        <begin position="258"/>
        <end position="273"/>
    </location>
</feature>
<dbReference type="PANTHER" id="PTHR31529:SF4">
    <property type="entry name" value="LOB DOMAIN-CONTAINING PROTEIN 30"/>
    <property type="match status" value="1"/>
</dbReference>
<dbReference type="InterPro" id="IPR004883">
    <property type="entry name" value="LOB"/>
</dbReference>
<evidence type="ECO:0000313" key="5">
    <source>
        <dbReference type="RefSeq" id="XP_016488575.1"/>
    </source>
</evidence>
<reference evidence="4" key="1">
    <citation type="journal article" date="2014" name="Nat. Commun.">
        <title>The tobacco genome sequence and its comparison with those of tomato and potato.</title>
        <authorList>
            <person name="Sierro N."/>
            <person name="Battey J.N."/>
            <person name="Ouadi S."/>
            <person name="Bakaher N."/>
            <person name="Bovet L."/>
            <person name="Willig A."/>
            <person name="Goepfert S."/>
            <person name="Peitsch M.C."/>
            <person name="Ivanov N.V."/>
        </authorList>
    </citation>
    <scope>NUCLEOTIDE SEQUENCE [LARGE SCALE GENOMIC DNA]</scope>
</reference>
<evidence type="ECO:0000256" key="1">
    <source>
        <dbReference type="ARBA" id="ARBA00005474"/>
    </source>
</evidence>